<sequence>MDLGIRGKRALVCASSKGLGLGCAEALAEAGVDLVMNARGADTLEREADRLRSQHGVSVQTVACDVTSPDGQAQVIEAAQGVDILVTNAGGPPPGMWSDWERDDFIKALDANMLTPIAFMKALLPGMMDKGWGRVVNITSQSVRAPIAVLGLSNAARTGLTGYVAGTSRQVAPYGVTINNLLPGIHATDRADALDSGVAEQKGISMDDARAERAATIPARRYGTRQEFGATCAFLCSQQAGFIVGQNILLDGGATNMTM</sequence>
<dbReference type="PANTHER" id="PTHR42879:SF6">
    <property type="entry name" value="NADPH-DEPENDENT REDUCTASE BACG"/>
    <property type="match status" value="1"/>
</dbReference>
<dbReference type="Gene3D" id="3.40.50.720">
    <property type="entry name" value="NAD(P)-binding Rossmann-like Domain"/>
    <property type="match status" value="1"/>
</dbReference>
<keyword evidence="3" id="KW-1185">Reference proteome</keyword>
<reference evidence="3" key="1">
    <citation type="submission" date="2015-12" db="EMBL/GenBank/DDBJ databases">
        <authorList>
            <person name="Zhang G."/>
            <person name="Stingl U."/>
        </authorList>
    </citation>
    <scope>NUCLEOTIDE SEQUENCE [LARGE SCALE GENOMIC DNA]</scope>
    <source>
        <strain evidence="3">ZGT108</strain>
    </source>
</reference>
<dbReference type="FunFam" id="3.40.50.720:FF:000642">
    <property type="entry name" value="Short-chain dehydrogenase/reductase SDR"/>
    <property type="match status" value="1"/>
</dbReference>
<dbReference type="PRINTS" id="PR00081">
    <property type="entry name" value="GDHRDH"/>
</dbReference>
<dbReference type="InterPro" id="IPR002347">
    <property type="entry name" value="SDR_fam"/>
</dbReference>
<dbReference type="RefSeq" id="WP_068331654.1">
    <property type="nucleotide sequence ID" value="NZ_LQBP01000001.1"/>
</dbReference>
<dbReference type="EMBL" id="LQBP01000001">
    <property type="protein sequence ID" value="KUJ82010.1"/>
    <property type="molecule type" value="Genomic_DNA"/>
</dbReference>
<dbReference type="SUPFAM" id="SSF51735">
    <property type="entry name" value="NAD(P)-binding Rossmann-fold domains"/>
    <property type="match status" value="1"/>
</dbReference>
<comment type="caution">
    <text evidence="2">The sequence shown here is derived from an EMBL/GenBank/DDBJ whole genome shotgun (WGS) entry which is preliminary data.</text>
</comment>
<proteinExistence type="inferred from homology"/>
<dbReference type="STRING" id="1685378.AVO44_01670"/>
<name>A0A0X3U8X6_9RHOB</name>
<gene>
    <name evidence="2" type="ORF">AVO44_01670</name>
</gene>
<evidence type="ECO:0000313" key="3">
    <source>
        <dbReference type="Proteomes" id="UP000053690"/>
    </source>
</evidence>
<evidence type="ECO:0000313" key="2">
    <source>
        <dbReference type="EMBL" id="KUJ82010.1"/>
    </source>
</evidence>
<dbReference type="InterPro" id="IPR036291">
    <property type="entry name" value="NAD(P)-bd_dom_sf"/>
</dbReference>
<protein>
    <submittedName>
        <fullName evidence="2">Short-chain dehydrogenase</fullName>
    </submittedName>
</protein>
<evidence type="ECO:0000256" key="1">
    <source>
        <dbReference type="ARBA" id="ARBA00006484"/>
    </source>
</evidence>
<dbReference type="CDD" id="cd05344">
    <property type="entry name" value="BKR_like_SDR_like"/>
    <property type="match status" value="1"/>
</dbReference>
<organism evidence="2 3">
    <name type="scientific">Ruegeria profundi</name>
    <dbReference type="NCBI Taxonomy" id="1685378"/>
    <lineage>
        <taxon>Bacteria</taxon>
        <taxon>Pseudomonadati</taxon>
        <taxon>Pseudomonadota</taxon>
        <taxon>Alphaproteobacteria</taxon>
        <taxon>Rhodobacterales</taxon>
        <taxon>Roseobacteraceae</taxon>
        <taxon>Ruegeria</taxon>
    </lineage>
</organism>
<dbReference type="AlphaFoldDB" id="A0A0X3U8X6"/>
<dbReference type="Proteomes" id="UP000053690">
    <property type="component" value="Unassembled WGS sequence"/>
</dbReference>
<comment type="similarity">
    <text evidence="1">Belongs to the short-chain dehydrogenases/reductases (SDR) family.</text>
</comment>
<dbReference type="InterPro" id="IPR050259">
    <property type="entry name" value="SDR"/>
</dbReference>
<accession>A0A0X3U8X6</accession>
<dbReference type="Pfam" id="PF13561">
    <property type="entry name" value="adh_short_C2"/>
    <property type="match status" value="1"/>
</dbReference>
<dbReference type="PANTHER" id="PTHR42879">
    <property type="entry name" value="3-OXOACYL-(ACYL-CARRIER-PROTEIN) REDUCTASE"/>
    <property type="match status" value="1"/>
</dbReference>
<dbReference type="OrthoDB" id="9804774at2"/>